<dbReference type="PANTHER" id="PTHR18034">
    <property type="entry name" value="CELL CYCLE CONTROL PROTEIN CWF22-RELATED"/>
    <property type="match status" value="1"/>
</dbReference>
<accession>A0A7S3UI00</accession>
<comment type="similarity">
    <text evidence="2">Belongs to the CWC22 family.</text>
</comment>
<dbReference type="GO" id="GO:0042274">
    <property type="term" value="P:ribosomal small subunit biogenesis"/>
    <property type="evidence" value="ECO:0007669"/>
    <property type="project" value="TreeGrafter"/>
</dbReference>
<evidence type="ECO:0000256" key="3">
    <source>
        <dbReference type="ARBA" id="ARBA00023242"/>
    </source>
</evidence>
<feature type="region of interest" description="Disordered" evidence="4">
    <location>
        <begin position="1"/>
        <end position="106"/>
    </location>
</feature>
<feature type="domain" description="MI" evidence="5">
    <location>
        <begin position="538"/>
        <end position="654"/>
    </location>
</feature>
<dbReference type="InterPro" id="IPR003890">
    <property type="entry name" value="MIF4G-like_typ-3"/>
</dbReference>
<dbReference type="SMART" id="SM00543">
    <property type="entry name" value="MIF4G"/>
    <property type="match status" value="1"/>
</dbReference>
<proteinExistence type="inferred from homology"/>
<feature type="compositionally biased region" description="Acidic residues" evidence="4">
    <location>
        <begin position="204"/>
        <end position="213"/>
    </location>
</feature>
<dbReference type="PANTHER" id="PTHR18034:SF4">
    <property type="entry name" value="NUCLEOLAR MIF4G DOMAIN-CONTAINING PROTEIN 1"/>
    <property type="match status" value="1"/>
</dbReference>
<feature type="region of interest" description="Disordered" evidence="4">
    <location>
        <begin position="133"/>
        <end position="224"/>
    </location>
</feature>
<dbReference type="PROSITE" id="PS51366">
    <property type="entry name" value="MI"/>
    <property type="match status" value="1"/>
</dbReference>
<comment type="subcellular location">
    <subcellularLocation>
        <location evidence="1">Nucleus</location>
        <location evidence="1">Nucleolus</location>
    </subcellularLocation>
</comment>
<dbReference type="GO" id="GO:0003723">
    <property type="term" value="F:RNA binding"/>
    <property type="evidence" value="ECO:0007669"/>
    <property type="project" value="InterPro"/>
</dbReference>
<keyword evidence="3" id="KW-0539">Nucleus</keyword>
<evidence type="ECO:0000256" key="2">
    <source>
        <dbReference type="ARBA" id="ARBA00006856"/>
    </source>
</evidence>
<dbReference type="EMBL" id="HBIS01009534">
    <property type="protein sequence ID" value="CAE0613838.1"/>
    <property type="molecule type" value="Transcribed_RNA"/>
</dbReference>
<organism evidence="6">
    <name type="scientific">Picocystis salinarum</name>
    <dbReference type="NCBI Taxonomy" id="88271"/>
    <lineage>
        <taxon>Eukaryota</taxon>
        <taxon>Viridiplantae</taxon>
        <taxon>Chlorophyta</taxon>
        <taxon>Picocystophyceae</taxon>
        <taxon>Picocystales</taxon>
        <taxon>Picocystaceae</taxon>
        <taxon>Picocystis</taxon>
    </lineage>
</organism>
<dbReference type="SMART" id="SM00544">
    <property type="entry name" value="MA3"/>
    <property type="match status" value="1"/>
</dbReference>
<dbReference type="GO" id="GO:0005730">
    <property type="term" value="C:nucleolus"/>
    <property type="evidence" value="ECO:0007669"/>
    <property type="project" value="UniProtKB-SubCell"/>
</dbReference>
<evidence type="ECO:0000259" key="5">
    <source>
        <dbReference type="PROSITE" id="PS51366"/>
    </source>
</evidence>
<dbReference type="InterPro" id="IPR016024">
    <property type="entry name" value="ARM-type_fold"/>
</dbReference>
<reference evidence="6" key="1">
    <citation type="submission" date="2021-01" db="EMBL/GenBank/DDBJ databases">
        <authorList>
            <person name="Corre E."/>
            <person name="Pelletier E."/>
            <person name="Niang G."/>
            <person name="Scheremetjew M."/>
            <person name="Finn R."/>
            <person name="Kale V."/>
            <person name="Holt S."/>
            <person name="Cochrane G."/>
            <person name="Meng A."/>
            <person name="Brown T."/>
            <person name="Cohen L."/>
        </authorList>
    </citation>
    <scope>NUCLEOTIDE SEQUENCE</scope>
    <source>
        <strain evidence="6">CCMP1897</strain>
    </source>
</reference>
<dbReference type="Gene3D" id="1.25.40.180">
    <property type="match status" value="1"/>
</dbReference>
<protein>
    <recommendedName>
        <fullName evidence="5">MI domain-containing protein</fullName>
    </recommendedName>
</protein>
<dbReference type="InterPro" id="IPR050781">
    <property type="entry name" value="CWC22_splicing_factor"/>
</dbReference>
<dbReference type="AlphaFoldDB" id="A0A7S3UI00"/>
<dbReference type="Pfam" id="PF02854">
    <property type="entry name" value="MIF4G"/>
    <property type="match status" value="1"/>
</dbReference>
<feature type="compositionally biased region" description="Basic and acidic residues" evidence="4">
    <location>
        <begin position="55"/>
        <end position="81"/>
    </location>
</feature>
<dbReference type="SUPFAM" id="SSF48371">
    <property type="entry name" value="ARM repeat"/>
    <property type="match status" value="1"/>
</dbReference>
<feature type="compositionally biased region" description="Basic residues" evidence="4">
    <location>
        <begin position="25"/>
        <end position="40"/>
    </location>
</feature>
<dbReference type="InterPro" id="IPR003891">
    <property type="entry name" value="Initiation_fac_eIF4g_MI"/>
</dbReference>
<name>A0A7S3UI00_9CHLO</name>
<evidence type="ECO:0000313" key="6">
    <source>
        <dbReference type="EMBL" id="CAE0613838.1"/>
    </source>
</evidence>
<dbReference type="Pfam" id="PF02847">
    <property type="entry name" value="MA3"/>
    <property type="match status" value="1"/>
</dbReference>
<evidence type="ECO:0000256" key="4">
    <source>
        <dbReference type="SAM" id="MobiDB-lite"/>
    </source>
</evidence>
<feature type="compositionally biased region" description="Basic and acidic residues" evidence="4">
    <location>
        <begin position="165"/>
        <end position="176"/>
    </location>
</feature>
<sequence>MEIASVEGRDGRASKKHVLQLAMRRERRKRQGKGRLKRRQAGGESNASQACPKKGTRESKATNREDCANGRVETDREATRSEKRKRRKQDEGTATIGEPRKPTNFELYLEQQGVDVKGAGKDPEIKLQKELAKKLGKKGSKGPKDGLDDLLEGIVSSGSTPPLHGEIDAGREHGPDAVDSDETTSSNVELEVPDIESTDVPSSSEEDNQDQEGEEHKGTYVPPAARKRAILEAVDERDHSQNLKVSRRIRSLLNKLAESNVMQTVEEVSEMVHEMGRGRIYEITAAELIKPLTDGPLVSSLFATIVACFAGGLAATCRSSEFLAILLSKAATAIKNLHDEPVIEDRTRPLHNVNYLVSKLFLVGAVDSGLVYGLLDEYKANFDDSDISSTLQLLKECGTELRSADPAKMKEFVLSIHERAALARAETGLSKRAELMLETVCAVKNNKLSVTGGKSSAQSTALLKLVKNRGVDGFRIKGIPWSALTVEKKVGLWWLPAAIEGGLPALDSHGMESVRMILKDNHGSDLLKSAAKQRMNTDVRRAVFCVIMGAEDYVDAFEKLLRLPLKGVQEREIIRVLVDCCLHESVYNGYYGVLGNKLCVSSQSHKFTMQYCMWDHLKTLETMDTRRLGNLSHLLLHLISHGGVSLSVLRVVDWQDAFSMPERLILFLRLLMENLLFSMDDAQLQKLFGRLSQQPACVGMCEGLSTFVRIHMQRCLPSHQSKDGADHLLLAKKRLVLSALASHEDSPL</sequence>
<evidence type="ECO:0000256" key="1">
    <source>
        <dbReference type="ARBA" id="ARBA00004604"/>
    </source>
</evidence>
<gene>
    <name evidence="6" type="ORF">PSAL00342_LOCUS7739</name>
</gene>